<dbReference type="Pfam" id="PF01485">
    <property type="entry name" value="IBR"/>
    <property type="match status" value="1"/>
</dbReference>
<dbReference type="InterPro" id="IPR002867">
    <property type="entry name" value="IBR_dom"/>
</dbReference>
<accession>T1ES07</accession>
<dbReference type="HOGENOM" id="CLU_2087412_0_0_1"/>
<dbReference type="SUPFAM" id="SSF57850">
    <property type="entry name" value="RING/U-box"/>
    <property type="match status" value="1"/>
</dbReference>
<dbReference type="EMBL" id="AMQM01000962">
    <property type="status" value="NOT_ANNOTATED_CDS"/>
    <property type="molecule type" value="Genomic_DNA"/>
</dbReference>
<dbReference type="RefSeq" id="XP_009020019.1">
    <property type="nucleotide sequence ID" value="XM_009021771.1"/>
</dbReference>
<organism evidence="7 8">
    <name type="scientific">Helobdella robusta</name>
    <name type="common">Californian leech</name>
    <dbReference type="NCBI Taxonomy" id="6412"/>
    <lineage>
        <taxon>Eukaryota</taxon>
        <taxon>Metazoa</taxon>
        <taxon>Spiralia</taxon>
        <taxon>Lophotrochozoa</taxon>
        <taxon>Annelida</taxon>
        <taxon>Clitellata</taxon>
        <taxon>Hirudinea</taxon>
        <taxon>Rhynchobdellida</taxon>
        <taxon>Glossiphoniidae</taxon>
        <taxon>Helobdella</taxon>
    </lineage>
</organism>
<dbReference type="EMBL" id="KB096742">
    <property type="protein sequence ID" value="ESO02611.1"/>
    <property type="molecule type" value="Genomic_DNA"/>
</dbReference>
<proteinExistence type="predicted"/>
<evidence type="ECO:0000313" key="7">
    <source>
        <dbReference type="EnsemblMetazoa" id="HelroP161900"/>
    </source>
</evidence>
<dbReference type="Proteomes" id="UP000015101">
    <property type="component" value="Unassembled WGS sequence"/>
</dbReference>
<protein>
    <recommendedName>
        <fullName evidence="5">IBR domain-containing protein</fullName>
    </recommendedName>
</protein>
<name>T1ES07_HELRO</name>
<reference evidence="8" key="1">
    <citation type="submission" date="2012-12" db="EMBL/GenBank/DDBJ databases">
        <authorList>
            <person name="Hellsten U."/>
            <person name="Grimwood J."/>
            <person name="Chapman J.A."/>
            <person name="Shapiro H."/>
            <person name="Aerts A."/>
            <person name="Otillar R.P."/>
            <person name="Terry A.Y."/>
            <person name="Boore J.L."/>
            <person name="Simakov O."/>
            <person name="Marletaz F."/>
            <person name="Cho S.-J."/>
            <person name="Edsinger-Gonzales E."/>
            <person name="Havlak P."/>
            <person name="Kuo D.-H."/>
            <person name="Larsson T."/>
            <person name="Lv J."/>
            <person name="Arendt D."/>
            <person name="Savage R."/>
            <person name="Osoegawa K."/>
            <person name="de Jong P."/>
            <person name="Lindberg D.R."/>
            <person name="Seaver E.C."/>
            <person name="Weisblat D.A."/>
            <person name="Putnam N.H."/>
            <person name="Grigoriev I.V."/>
            <person name="Rokhsar D.S."/>
        </authorList>
    </citation>
    <scope>NUCLEOTIDE SEQUENCE</scope>
</reference>
<evidence type="ECO:0000256" key="4">
    <source>
        <dbReference type="ARBA" id="ARBA00022833"/>
    </source>
</evidence>
<gene>
    <name evidence="7" type="primary">20199357</name>
    <name evidence="6" type="ORF">HELRODRAFT_161900</name>
</gene>
<keyword evidence="1" id="KW-0479">Metal-binding</keyword>
<dbReference type="EnsemblMetazoa" id="HelroT161900">
    <property type="protein sequence ID" value="HelroP161900"/>
    <property type="gene ID" value="HelroG161900"/>
</dbReference>
<reference evidence="7" key="3">
    <citation type="submission" date="2015-06" db="UniProtKB">
        <authorList>
            <consortium name="EnsemblMetazoa"/>
        </authorList>
    </citation>
    <scope>IDENTIFICATION</scope>
</reference>
<dbReference type="CTD" id="20199357"/>
<evidence type="ECO:0000313" key="6">
    <source>
        <dbReference type="EMBL" id="ESO02611.1"/>
    </source>
</evidence>
<dbReference type="InParanoid" id="T1ES07"/>
<dbReference type="OrthoDB" id="205060at2759"/>
<keyword evidence="2" id="KW-0863">Zinc-finger</keyword>
<feature type="domain" description="IBR" evidence="5">
    <location>
        <begin position="36"/>
        <end position="82"/>
    </location>
</feature>
<dbReference type="GO" id="GO:0008270">
    <property type="term" value="F:zinc ion binding"/>
    <property type="evidence" value="ECO:0007669"/>
    <property type="project" value="UniProtKB-KW"/>
</dbReference>
<evidence type="ECO:0000256" key="3">
    <source>
        <dbReference type="ARBA" id="ARBA00022786"/>
    </source>
</evidence>
<sequence>MPQSGHRRFLRPRIKMVGFEEKYESSLKDIESLEINLNNNVINDTSCIKQCPRCLIYIRNTDHVTKIKCLACDSDFCWECLQIFTIEKKRDNDDDGTFCQNIHCGNKKTLKSYKCVL</sequence>
<keyword evidence="3" id="KW-0833">Ubl conjugation pathway</keyword>
<evidence type="ECO:0000259" key="5">
    <source>
        <dbReference type="Pfam" id="PF01485"/>
    </source>
</evidence>
<dbReference type="Gene3D" id="1.20.120.1750">
    <property type="match status" value="1"/>
</dbReference>
<reference evidence="6 8" key="2">
    <citation type="journal article" date="2013" name="Nature">
        <title>Insights into bilaterian evolution from three spiralian genomes.</title>
        <authorList>
            <person name="Simakov O."/>
            <person name="Marletaz F."/>
            <person name="Cho S.J."/>
            <person name="Edsinger-Gonzales E."/>
            <person name="Havlak P."/>
            <person name="Hellsten U."/>
            <person name="Kuo D.H."/>
            <person name="Larsson T."/>
            <person name="Lv J."/>
            <person name="Arendt D."/>
            <person name="Savage R."/>
            <person name="Osoegawa K."/>
            <person name="de Jong P."/>
            <person name="Grimwood J."/>
            <person name="Chapman J.A."/>
            <person name="Shapiro H."/>
            <person name="Aerts A."/>
            <person name="Otillar R.P."/>
            <person name="Terry A.Y."/>
            <person name="Boore J.L."/>
            <person name="Grigoriev I.V."/>
            <person name="Lindberg D.R."/>
            <person name="Seaver E.C."/>
            <person name="Weisblat D.A."/>
            <person name="Putnam N.H."/>
            <person name="Rokhsar D.S."/>
        </authorList>
    </citation>
    <scope>NUCLEOTIDE SEQUENCE</scope>
</reference>
<evidence type="ECO:0000256" key="2">
    <source>
        <dbReference type="ARBA" id="ARBA00022771"/>
    </source>
</evidence>
<keyword evidence="8" id="KW-1185">Reference proteome</keyword>
<dbReference type="KEGG" id="hro:HELRODRAFT_161900"/>
<keyword evidence="4" id="KW-0862">Zinc</keyword>
<dbReference type="AlphaFoldDB" id="T1ES07"/>
<evidence type="ECO:0000256" key="1">
    <source>
        <dbReference type="ARBA" id="ARBA00022723"/>
    </source>
</evidence>
<dbReference type="GeneID" id="20199357"/>
<evidence type="ECO:0000313" key="8">
    <source>
        <dbReference type="Proteomes" id="UP000015101"/>
    </source>
</evidence>